<reference evidence="1 2" key="1">
    <citation type="journal article" date="2023" name="ACS Omega">
        <title>Identification of the Neoaspergillic Acid Biosynthesis Gene Cluster by Establishing an In Vitro CRISPR-Ribonucleoprotein Genetic System in Aspergillus melleus.</title>
        <authorList>
            <person name="Yuan B."/>
            <person name="Grau M.F."/>
            <person name="Murata R.M."/>
            <person name="Torok T."/>
            <person name="Venkateswaran K."/>
            <person name="Stajich J.E."/>
            <person name="Wang C.C.C."/>
        </authorList>
    </citation>
    <scope>NUCLEOTIDE SEQUENCE [LARGE SCALE GENOMIC DNA]</scope>
    <source>
        <strain evidence="1 2">IMV 1140</strain>
    </source>
</reference>
<comment type="caution">
    <text evidence="1">The sequence shown here is derived from an EMBL/GenBank/DDBJ whole genome shotgun (WGS) entry which is preliminary data.</text>
</comment>
<sequence length="345" mass="39086">MGDPEDWHFWGIYDGHVGWATSVLLRRTLIPSVVRKIKKTLDEGMTGSSSNIYDAIQSAFIQMDNRISHEALEAMDMAMDLEGYTKIAFSRAAPARSGSCALLAVYDPNQCMLRIASVGDSRAVLGRRKGKNNRFALSLSTDHNGFNRSEYDRIMNEHPGETGVINQDSGRLFNMAMTRAFGDHRYKWSMDTLKRCYERFLWAPPLAEYLSPPYLTADPEITTMLVRDGDFLILASDGFWDNVSNDDAVQFVRHWILRYPSELLPTSDAEEERGLTRCYSFSSKDYVIEDDNVATHLARNALGGGNSGIFETLMSLRAPEAKLHRDDITIQVIFFGFHPEDERLE</sequence>
<evidence type="ECO:0000313" key="2">
    <source>
        <dbReference type="Proteomes" id="UP001177260"/>
    </source>
</evidence>
<proteinExistence type="predicted"/>
<dbReference type="EMBL" id="JAOPJF010000094">
    <property type="protein sequence ID" value="KAK1139966.1"/>
    <property type="molecule type" value="Genomic_DNA"/>
</dbReference>
<dbReference type="Proteomes" id="UP001177260">
    <property type="component" value="Unassembled WGS sequence"/>
</dbReference>
<accession>A0ACC3ARB1</accession>
<gene>
    <name evidence="1" type="ORF">N8T08_011043</name>
</gene>
<keyword evidence="2" id="KW-1185">Reference proteome</keyword>
<name>A0ACC3ARB1_9EURO</name>
<evidence type="ECO:0000313" key="1">
    <source>
        <dbReference type="EMBL" id="KAK1139966.1"/>
    </source>
</evidence>
<organism evidence="1 2">
    <name type="scientific">Aspergillus melleus</name>
    <dbReference type="NCBI Taxonomy" id="138277"/>
    <lineage>
        <taxon>Eukaryota</taxon>
        <taxon>Fungi</taxon>
        <taxon>Dikarya</taxon>
        <taxon>Ascomycota</taxon>
        <taxon>Pezizomycotina</taxon>
        <taxon>Eurotiomycetes</taxon>
        <taxon>Eurotiomycetidae</taxon>
        <taxon>Eurotiales</taxon>
        <taxon>Aspergillaceae</taxon>
        <taxon>Aspergillus</taxon>
        <taxon>Aspergillus subgen. Circumdati</taxon>
    </lineage>
</organism>
<protein>
    <submittedName>
        <fullName evidence="1">Uncharacterized protein</fullName>
    </submittedName>
</protein>